<dbReference type="EMBL" id="CP025746">
    <property type="protein sequence ID" value="QAA31200.1"/>
    <property type="molecule type" value="Genomic_DNA"/>
</dbReference>
<sequence length="251" mass="26987">MKIDKTEQMLGVQMLSSYMKQAMGDSQAFDLVMESLMKNITEDNSSSNILSALTGGASDSSGASVDQKVSAGTDLSKLGMDVPGDYDGSNTVDLNNIKPYSNAVLKFTSKGANVSGSNMERINNAVTAASQRYGINEDLIRAIIKQESGFNPYSVSGVGASGIMQIMPENFRNLGITDPFNIEQNINGGTKLLKGYLDKYNGNTEMALAAYNGGPGTMQRRGVSSPNQIYKMPSETVSYVNKVMNYFRNGV</sequence>
<evidence type="ECO:0000313" key="3">
    <source>
        <dbReference type="Proteomes" id="UP000286268"/>
    </source>
</evidence>
<accession>A0A410DQA1</accession>
<dbReference type="CDD" id="cd00254">
    <property type="entry name" value="LT-like"/>
    <property type="match status" value="1"/>
</dbReference>
<evidence type="ECO:0000313" key="2">
    <source>
        <dbReference type="EMBL" id="QAA31200.1"/>
    </source>
</evidence>
<dbReference type="PANTHER" id="PTHR37423">
    <property type="entry name" value="SOLUBLE LYTIC MUREIN TRANSGLYCOSYLASE-RELATED"/>
    <property type="match status" value="1"/>
</dbReference>
<dbReference type="AlphaFoldDB" id="A0A410DQA1"/>
<dbReference type="InterPro" id="IPR023346">
    <property type="entry name" value="Lysozyme-like_dom_sf"/>
</dbReference>
<feature type="domain" description="Transglycosylase SLT" evidence="1">
    <location>
        <begin position="126"/>
        <end position="224"/>
    </location>
</feature>
<dbReference type="RefSeq" id="WP_128211947.1">
    <property type="nucleotide sequence ID" value="NZ_CP025746.1"/>
</dbReference>
<name>A0A410DQA1_9CLOT</name>
<dbReference type="Pfam" id="PF01464">
    <property type="entry name" value="SLT"/>
    <property type="match status" value="1"/>
</dbReference>
<dbReference type="KEGG" id="cmah:C1I91_05715"/>
<keyword evidence="3" id="KW-1185">Reference proteome</keyword>
<dbReference type="PANTHER" id="PTHR37423:SF2">
    <property type="entry name" value="MEMBRANE-BOUND LYTIC MUREIN TRANSGLYCOSYLASE C"/>
    <property type="match status" value="1"/>
</dbReference>
<dbReference type="Proteomes" id="UP000286268">
    <property type="component" value="Chromosome"/>
</dbReference>
<dbReference type="OrthoDB" id="9815002at2"/>
<dbReference type="Gene3D" id="1.10.530.10">
    <property type="match status" value="1"/>
</dbReference>
<evidence type="ECO:0000259" key="1">
    <source>
        <dbReference type="Pfam" id="PF01464"/>
    </source>
</evidence>
<gene>
    <name evidence="2" type="ORF">C1I91_05715</name>
</gene>
<dbReference type="InterPro" id="IPR008258">
    <property type="entry name" value="Transglycosylase_SLT_dom_1"/>
</dbReference>
<dbReference type="SUPFAM" id="SSF53955">
    <property type="entry name" value="Lysozyme-like"/>
    <property type="match status" value="1"/>
</dbReference>
<proteinExistence type="predicted"/>
<protein>
    <submittedName>
        <fullName evidence="2">Lytic transglycosylase</fullName>
    </submittedName>
</protein>
<reference evidence="2 3" key="1">
    <citation type="submission" date="2018-01" db="EMBL/GenBank/DDBJ databases">
        <title>Genome Sequencing and Assembly of Anaerobacter polyendosporus strain CT4.</title>
        <authorList>
            <person name="Tachaapaikoon C."/>
            <person name="Sutheeworapong S."/>
            <person name="Jenjaroenpun P."/>
            <person name="Wongsurawat T."/>
            <person name="Nookeaw I."/>
            <person name="Cheawchanlertfa P."/>
            <person name="Kosugi A."/>
            <person name="Cheevadhanarak S."/>
            <person name="Ratanakhanokchai K."/>
        </authorList>
    </citation>
    <scope>NUCLEOTIDE SEQUENCE [LARGE SCALE GENOMIC DNA]</scope>
    <source>
        <strain evidence="2 3">CT4</strain>
    </source>
</reference>
<organism evidence="2 3">
    <name type="scientific">Clostridium manihotivorum</name>
    <dbReference type="NCBI Taxonomy" id="2320868"/>
    <lineage>
        <taxon>Bacteria</taxon>
        <taxon>Bacillati</taxon>
        <taxon>Bacillota</taxon>
        <taxon>Clostridia</taxon>
        <taxon>Eubacteriales</taxon>
        <taxon>Clostridiaceae</taxon>
        <taxon>Clostridium</taxon>
    </lineage>
</organism>